<dbReference type="PRINTS" id="PR01754">
    <property type="entry name" value="SACTRNSFRASE"/>
</dbReference>
<reference evidence="4 5" key="1">
    <citation type="submission" date="2014-08" db="EMBL/GenBank/DDBJ databases">
        <authorList>
            <person name="den Bakker H.C."/>
        </authorList>
    </citation>
    <scope>NUCLEOTIDE SEQUENCE [LARGE SCALE GENOMIC DNA]</scope>
    <source>
        <strain evidence="4 5">DSM 18334</strain>
    </source>
</reference>
<dbReference type="InterPro" id="IPR008125">
    <property type="entry name" value="Streptothricin_AcTrfase"/>
</dbReference>
<comment type="caution">
    <text evidence="4">The sequence shown here is derived from an EMBL/GenBank/DDBJ whole genome shotgun (WGS) entry which is preliminary data.</text>
</comment>
<dbReference type="OrthoDB" id="9800193at2"/>
<dbReference type="PROSITE" id="PS51186">
    <property type="entry name" value="GNAT"/>
    <property type="match status" value="1"/>
</dbReference>
<dbReference type="PANTHER" id="PTHR43800:SF1">
    <property type="entry name" value="PEPTIDYL-LYSINE N-ACETYLTRANSFERASE YJAB"/>
    <property type="match status" value="1"/>
</dbReference>
<feature type="domain" description="N-acetyltransferase" evidence="3">
    <location>
        <begin position="21"/>
        <end position="174"/>
    </location>
</feature>
<dbReference type="Pfam" id="PF00583">
    <property type="entry name" value="Acetyltransf_1"/>
    <property type="match status" value="1"/>
</dbReference>
<dbReference type="SUPFAM" id="SSF55729">
    <property type="entry name" value="Acyl-CoA N-acyltransferases (Nat)"/>
    <property type="match status" value="1"/>
</dbReference>
<dbReference type="GO" id="GO:0016747">
    <property type="term" value="F:acyltransferase activity, transferring groups other than amino-acyl groups"/>
    <property type="evidence" value="ECO:0007669"/>
    <property type="project" value="InterPro"/>
</dbReference>
<protein>
    <recommendedName>
        <fullName evidence="3">N-acetyltransferase domain-containing protein</fullName>
    </recommendedName>
</protein>
<evidence type="ECO:0000259" key="3">
    <source>
        <dbReference type="PROSITE" id="PS51186"/>
    </source>
</evidence>
<organism evidence="4 5">
    <name type="scientific">Paenibacillus wynnii</name>
    <dbReference type="NCBI Taxonomy" id="268407"/>
    <lineage>
        <taxon>Bacteria</taxon>
        <taxon>Bacillati</taxon>
        <taxon>Bacillota</taxon>
        <taxon>Bacilli</taxon>
        <taxon>Bacillales</taxon>
        <taxon>Paenibacillaceae</taxon>
        <taxon>Paenibacillus</taxon>
    </lineage>
</organism>
<gene>
    <name evidence="4" type="ORF">PWYN_28290</name>
</gene>
<dbReference type="PANTHER" id="PTHR43800">
    <property type="entry name" value="PEPTIDYL-LYSINE N-ACETYLTRANSFERASE YJAB"/>
    <property type="match status" value="1"/>
</dbReference>
<evidence type="ECO:0000313" key="4">
    <source>
        <dbReference type="EMBL" id="KGE18405.1"/>
    </source>
</evidence>
<evidence type="ECO:0000256" key="2">
    <source>
        <dbReference type="ARBA" id="ARBA00023315"/>
    </source>
</evidence>
<sequence>MIKKMTQSNINDYNKPYDGFTVIGRIVPRYEDGIWSYLEEIFEEHYIKQYEMESIDNSYIDDKNKAVYLYYEEDQCTGQIRLRENWNGFALVEEISVAKGSRNKGIGTALINKAVEWAKQNSLMGLMLETQDVNLFACRFYAKNNFIIGAVDSILYSKFPTAHEKAIFWYNRFKIIDNF</sequence>
<dbReference type="eggNOG" id="COG0456">
    <property type="taxonomic scope" value="Bacteria"/>
</dbReference>
<evidence type="ECO:0000313" key="5">
    <source>
        <dbReference type="Proteomes" id="UP000029734"/>
    </source>
</evidence>
<dbReference type="InterPro" id="IPR016181">
    <property type="entry name" value="Acyl_CoA_acyltransferase"/>
</dbReference>
<proteinExistence type="predicted"/>
<dbReference type="InterPro" id="IPR000182">
    <property type="entry name" value="GNAT_dom"/>
</dbReference>
<dbReference type="RefSeq" id="WP_036658553.1">
    <property type="nucleotide sequence ID" value="NZ_JQCR01000003.1"/>
</dbReference>
<accession>A0A098M799</accession>
<keyword evidence="5" id="KW-1185">Reference proteome</keyword>
<dbReference type="EMBL" id="JQCR01000003">
    <property type="protein sequence ID" value="KGE18405.1"/>
    <property type="molecule type" value="Genomic_DNA"/>
</dbReference>
<reference evidence="4 5" key="2">
    <citation type="submission" date="2014-10" db="EMBL/GenBank/DDBJ databases">
        <title>Comparative genomics of the Paenibacillus odorifer group.</title>
        <authorList>
            <person name="Tsai Y.-C."/>
            <person name="Martin N."/>
            <person name="Korlach J."/>
            <person name="Wiedmann M."/>
        </authorList>
    </citation>
    <scope>NUCLEOTIDE SEQUENCE [LARGE SCALE GENOMIC DNA]</scope>
    <source>
        <strain evidence="4 5">DSM 18334</strain>
    </source>
</reference>
<dbReference type="Gene3D" id="3.40.630.30">
    <property type="match status" value="1"/>
</dbReference>
<keyword evidence="2" id="KW-0012">Acyltransferase</keyword>
<dbReference type="Proteomes" id="UP000029734">
    <property type="component" value="Unassembled WGS sequence"/>
</dbReference>
<evidence type="ECO:0000256" key="1">
    <source>
        <dbReference type="ARBA" id="ARBA00022679"/>
    </source>
</evidence>
<dbReference type="STRING" id="268407.PWYN_28290"/>
<dbReference type="AlphaFoldDB" id="A0A098M799"/>
<keyword evidence="1" id="KW-0808">Transferase</keyword>
<name>A0A098M799_9BACL</name>
<dbReference type="CDD" id="cd04301">
    <property type="entry name" value="NAT_SF"/>
    <property type="match status" value="1"/>
</dbReference>